<keyword evidence="2" id="KW-0732">Signal</keyword>
<evidence type="ECO:0000256" key="1">
    <source>
        <dbReference type="SAM" id="MobiDB-lite"/>
    </source>
</evidence>
<keyword evidence="4" id="KW-1185">Reference proteome</keyword>
<accession>A0ABW6XWJ9</accession>
<comment type="caution">
    <text evidence="3">The sequence shown here is derived from an EMBL/GenBank/DDBJ whole genome shotgun (WGS) entry which is preliminary data.</text>
</comment>
<dbReference type="EMBL" id="JBIBDZ010000008">
    <property type="protein sequence ID" value="MFF5921878.1"/>
    <property type="molecule type" value="Genomic_DNA"/>
</dbReference>
<evidence type="ECO:0000256" key="2">
    <source>
        <dbReference type="SAM" id="SignalP"/>
    </source>
</evidence>
<sequence length="160" mass="15810">MTGIRTYLLTGAALGLLSIGAVGCTDQGPAPASAPPAASTSAATGGGTAAAAQEKRVKGALDTVSLDAPEFVESGTERVEDGVHHRSRLTKGSAYQLAVVCVGEGAVVPVVGGEEIKTVPCDGVPLLHRITSAPGELPLAVTGRAGASGAVGWRIVELTG</sequence>
<protein>
    <recommendedName>
        <fullName evidence="5">Lipoprotein</fullName>
    </recommendedName>
</protein>
<evidence type="ECO:0000313" key="3">
    <source>
        <dbReference type="EMBL" id="MFF5921878.1"/>
    </source>
</evidence>
<feature type="chain" id="PRO_5045537708" description="Lipoprotein" evidence="2">
    <location>
        <begin position="24"/>
        <end position="160"/>
    </location>
</feature>
<proteinExistence type="predicted"/>
<evidence type="ECO:0008006" key="5">
    <source>
        <dbReference type="Google" id="ProtNLM"/>
    </source>
</evidence>
<evidence type="ECO:0000313" key="4">
    <source>
        <dbReference type="Proteomes" id="UP001602370"/>
    </source>
</evidence>
<dbReference type="PROSITE" id="PS51257">
    <property type="entry name" value="PROKAR_LIPOPROTEIN"/>
    <property type="match status" value="1"/>
</dbReference>
<dbReference type="RefSeq" id="WP_030315283.1">
    <property type="nucleotide sequence ID" value="NZ_JBIBDZ010000008.1"/>
</dbReference>
<organism evidence="3 4">
    <name type="scientific">Streptomyces flavochromogenes</name>
    <dbReference type="NCBI Taxonomy" id="68199"/>
    <lineage>
        <taxon>Bacteria</taxon>
        <taxon>Bacillati</taxon>
        <taxon>Actinomycetota</taxon>
        <taxon>Actinomycetes</taxon>
        <taxon>Kitasatosporales</taxon>
        <taxon>Streptomycetaceae</taxon>
        <taxon>Streptomyces</taxon>
    </lineage>
</organism>
<name>A0ABW6XWJ9_9ACTN</name>
<feature type="region of interest" description="Disordered" evidence="1">
    <location>
        <begin position="28"/>
        <end position="50"/>
    </location>
</feature>
<feature type="compositionally biased region" description="Low complexity" evidence="1">
    <location>
        <begin position="28"/>
        <end position="43"/>
    </location>
</feature>
<dbReference type="Proteomes" id="UP001602370">
    <property type="component" value="Unassembled WGS sequence"/>
</dbReference>
<gene>
    <name evidence="3" type="ORF">ACFY8C_26535</name>
</gene>
<feature type="signal peptide" evidence="2">
    <location>
        <begin position="1"/>
        <end position="23"/>
    </location>
</feature>
<reference evidence="3 4" key="1">
    <citation type="submission" date="2024-10" db="EMBL/GenBank/DDBJ databases">
        <title>The Natural Products Discovery Center: Release of the First 8490 Sequenced Strains for Exploring Actinobacteria Biosynthetic Diversity.</title>
        <authorList>
            <person name="Kalkreuter E."/>
            <person name="Kautsar S.A."/>
            <person name="Yang D."/>
            <person name="Bader C.D."/>
            <person name="Teijaro C.N."/>
            <person name="Fluegel L."/>
            <person name="Davis C.M."/>
            <person name="Simpson J.R."/>
            <person name="Lauterbach L."/>
            <person name="Steele A.D."/>
            <person name="Gui C."/>
            <person name="Meng S."/>
            <person name="Li G."/>
            <person name="Viehrig K."/>
            <person name="Ye F."/>
            <person name="Su P."/>
            <person name="Kiefer A.F."/>
            <person name="Nichols A."/>
            <person name="Cepeda A.J."/>
            <person name="Yan W."/>
            <person name="Fan B."/>
            <person name="Jiang Y."/>
            <person name="Adhikari A."/>
            <person name="Zheng C.-J."/>
            <person name="Schuster L."/>
            <person name="Cowan T.M."/>
            <person name="Smanski M.J."/>
            <person name="Chevrette M.G."/>
            <person name="De Carvalho L.P.S."/>
            <person name="Shen B."/>
        </authorList>
    </citation>
    <scope>NUCLEOTIDE SEQUENCE [LARGE SCALE GENOMIC DNA]</scope>
    <source>
        <strain evidence="3 4">NPDC012605</strain>
    </source>
</reference>